<evidence type="ECO:0000313" key="10">
    <source>
        <dbReference type="Proteomes" id="UP000829720"/>
    </source>
</evidence>
<keyword evidence="2 5" id="KW-0812">Transmembrane</keyword>
<dbReference type="AlphaFoldDB" id="A0A8T3EAR6"/>
<keyword evidence="4 5" id="KW-0472">Membrane</keyword>
<evidence type="ECO:0000256" key="5">
    <source>
        <dbReference type="PROSITE-ProRule" id="PRU00581"/>
    </source>
</evidence>
<evidence type="ECO:0000259" key="8">
    <source>
        <dbReference type="PROSITE" id="PS51225"/>
    </source>
</evidence>
<evidence type="ECO:0000256" key="1">
    <source>
        <dbReference type="ARBA" id="ARBA00004141"/>
    </source>
</evidence>
<feature type="transmembrane region" description="Helical" evidence="7">
    <location>
        <begin position="125"/>
        <end position="143"/>
    </location>
</feature>
<feature type="domain" description="MARVEL" evidence="8">
    <location>
        <begin position="28"/>
        <end position="147"/>
    </location>
</feature>
<evidence type="ECO:0000256" key="2">
    <source>
        <dbReference type="ARBA" id="ARBA00022692"/>
    </source>
</evidence>
<evidence type="ECO:0000256" key="6">
    <source>
        <dbReference type="SAM" id="MobiDB-lite"/>
    </source>
</evidence>
<evidence type="ECO:0000256" key="7">
    <source>
        <dbReference type="SAM" id="Phobius"/>
    </source>
</evidence>
<sequence length="174" mass="18995">MGDIEPPESTAAPPSQDGILSILPNKDFIASQKGKLLTAEVVLSLITFICFAASTDGSYVTAPLIEFLLAFFLLFAYSTKLNERFKGYHWPLMDFLRCVSASIIYFIISIIAMSRSTQTASRAGAVFGFIATVVFAFDFYVIFNELVSFIRQGGQPSEEPQAADSGNDSDSDSE</sequence>
<dbReference type="PANTHER" id="PTHR22776">
    <property type="entry name" value="MARVEL-CONTAINING POTENTIAL LIPID RAFT-ASSOCIATED PROTEIN"/>
    <property type="match status" value="1"/>
</dbReference>
<dbReference type="EMBL" id="JAERUA010000001">
    <property type="protein sequence ID" value="KAI1904158.1"/>
    <property type="molecule type" value="Genomic_DNA"/>
</dbReference>
<dbReference type="PROSITE" id="PS51225">
    <property type="entry name" value="MARVEL"/>
    <property type="match status" value="1"/>
</dbReference>
<name>A0A8T3EAR6_9TELE</name>
<keyword evidence="10" id="KW-1185">Reference proteome</keyword>
<accession>A0A8T3EAR6</accession>
<dbReference type="InterPro" id="IPR050578">
    <property type="entry name" value="MARVEL-CKLF_proteins"/>
</dbReference>
<feature type="transmembrane region" description="Helical" evidence="7">
    <location>
        <begin position="36"/>
        <end position="54"/>
    </location>
</feature>
<evidence type="ECO:0000313" key="9">
    <source>
        <dbReference type="EMBL" id="KAI1904158.1"/>
    </source>
</evidence>
<feature type="transmembrane region" description="Helical" evidence="7">
    <location>
        <begin position="60"/>
        <end position="78"/>
    </location>
</feature>
<gene>
    <name evidence="9" type="ORF">AGOR_G00002800</name>
</gene>
<dbReference type="Pfam" id="PF01284">
    <property type="entry name" value="MARVEL"/>
    <property type="match status" value="1"/>
</dbReference>
<comment type="caution">
    <text evidence="9">The sequence shown here is derived from an EMBL/GenBank/DDBJ whole genome shotgun (WGS) entry which is preliminary data.</text>
</comment>
<dbReference type="OrthoDB" id="9943862at2759"/>
<keyword evidence="3 7" id="KW-1133">Transmembrane helix</keyword>
<dbReference type="Proteomes" id="UP000829720">
    <property type="component" value="Unassembled WGS sequence"/>
</dbReference>
<dbReference type="GO" id="GO:0016020">
    <property type="term" value="C:membrane"/>
    <property type="evidence" value="ECO:0007669"/>
    <property type="project" value="UniProtKB-SubCell"/>
</dbReference>
<evidence type="ECO:0000256" key="3">
    <source>
        <dbReference type="ARBA" id="ARBA00022989"/>
    </source>
</evidence>
<feature type="region of interest" description="Disordered" evidence="6">
    <location>
        <begin position="154"/>
        <end position="174"/>
    </location>
</feature>
<reference evidence="9" key="1">
    <citation type="submission" date="2021-01" db="EMBL/GenBank/DDBJ databases">
        <authorList>
            <person name="Zahm M."/>
            <person name="Roques C."/>
            <person name="Cabau C."/>
            <person name="Klopp C."/>
            <person name="Donnadieu C."/>
            <person name="Jouanno E."/>
            <person name="Lampietro C."/>
            <person name="Louis A."/>
            <person name="Herpin A."/>
            <person name="Echchiki A."/>
            <person name="Berthelot C."/>
            <person name="Parey E."/>
            <person name="Roest-Crollius H."/>
            <person name="Braasch I."/>
            <person name="Postlethwait J."/>
            <person name="Bobe J."/>
            <person name="Montfort J."/>
            <person name="Bouchez O."/>
            <person name="Begum T."/>
            <person name="Mejri S."/>
            <person name="Adams A."/>
            <person name="Chen W.-J."/>
            <person name="Guiguen Y."/>
        </authorList>
    </citation>
    <scope>NUCLEOTIDE SEQUENCE</scope>
    <source>
        <tissue evidence="9">Blood</tissue>
    </source>
</reference>
<evidence type="ECO:0000256" key="4">
    <source>
        <dbReference type="ARBA" id="ARBA00023136"/>
    </source>
</evidence>
<dbReference type="InterPro" id="IPR008253">
    <property type="entry name" value="Marvel"/>
</dbReference>
<dbReference type="PANTHER" id="PTHR22776:SF3">
    <property type="entry name" value="CKLF-LIKE MARVEL TRANSMEMBRANE DOMAIN-CONTAINING PROTEIN 3"/>
    <property type="match status" value="1"/>
</dbReference>
<feature type="transmembrane region" description="Helical" evidence="7">
    <location>
        <begin position="90"/>
        <end position="113"/>
    </location>
</feature>
<proteinExistence type="predicted"/>
<comment type="subcellular location">
    <subcellularLocation>
        <location evidence="1">Membrane</location>
        <topology evidence="1">Multi-pass membrane protein</topology>
    </subcellularLocation>
</comment>
<protein>
    <recommendedName>
        <fullName evidence="8">MARVEL domain-containing protein</fullName>
    </recommendedName>
</protein>
<organism evidence="9 10">
    <name type="scientific">Albula goreensis</name>
    <dbReference type="NCBI Taxonomy" id="1534307"/>
    <lineage>
        <taxon>Eukaryota</taxon>
        <taxon>Metazoa</taxon>
        <taxon>Chordata</taxon>
        <taxon>Craniata</taxon>
        <taxon>Vertebrata</taxon>
        <taxon>Euteleostomi</taxon>
        <taxon>Actinopterygii</taxon>
        <taxon>Neopterygii</taxon>
        <taxon>Teleostei</taxon>
        <taxon>Albuliformes</taxon>
        <taxon>Albulidae</taxon>
        <taxon>Albula</taxon>
    </lineage>
</organism>